<dbReference type="KEGG" id="gji:H1R19_06350"/>
<dbReference type="AlphaFoldDB" id="A0A7D7LZN2"/>
<protein>
    <submittedName>
        <fullName evidence="2">Alanine racemase</fullName>
    </submittedName>
</protein>
<organism evidence="2 3">
    <name type="scientific">Gordonia jinghuaiqii</name>
    <dbReference type="NCBI Taxonomy" id="2758710"/>
    <lineage>
        <taxon>Bacteria</taxon>
        <taxon>Bacillati</taxon>
        <taxon>Actinomycetota</taxon>
        <taxon>Actinomycetes</taxon>
        <taxon>Mycobacteriales</taxon>
        <taxon>Gordoniaceae</taxon>
        <taxon>Gordonia</taxon>
    </lineage>
</organism>
<reference evidence="3" key="1">
    <citation type="submission" date="2020-07" db="EMBL/GenBank/DDBJ databases">
        <title>novel species isolated from the respiratory tract of Marmot.</title>
        <authorList>
            <person name="Zhang G."/>
        </authorList>
    </citation>
    <scope>NUCLEOTIDE SEQUENCE [LARGE SCALE GENOMIC DNA]</scope>
    <source>
        <strain evidence="3">686</strain>
    </source>
</reference>
<dbReference type="GO" id="GO:0036088">
    <property type="term" value="P:D-serine catabolic process"/>
    <property type="evidence" value="ECO:0007669"/>
    <property type="project" value="TreeGrafter"/>
</dbReference>
<dbReference type="EMBL" id="CP059491">
    <property type="protein sequence ID" value="QMT02754.1"/>
    <property type="molecule type" value="Genomic_DNA"/>
</dbReference>
<sequence>MSGSTDGRAVSGVHGGTATGGTWLTDPEGYWAAIDQAVADAGLDAPVLALDRAALEHNATDLIRRSAGVPIRLATKSVRVRSVISDITSRRGFHGVLAYDLAEAHWLATTAGIDDVLMGYPSVRRNALAAFAADDVAVRRVSVLVDSVDQLDVIDAVVSPERRPSIRVAIDVDASYRLLGGRIHIGVRRSPLHSRRAVLELARNIVARKGFDLVGVMSYEAQVAGVADDVPGKAVVNRAVGAMQHLSMAELRRRRGRIIAELREIADLDFVNAGGTGSLEETARDGAVTDIAAGSGLFGGHLFDGYRRFRPAPALAFGLDVVRRPAVDIVTCAGGGWIASGPPAADRLPKPVWPAGLDFVGTEAAGEVQTPLRGPAAAGLMIGDRVWFRHTKSGEVCERAREVAIIDRDDTGHAVVGEVVPTYRGEGRCFL</sequence>
<dbReference type="RefSeq" id="WP_219850973.1">
    <property type="nucleotide sequence ID" value="NZ_CP059491.1"/>
</dbReference>
<evidence type="ECO:0000256" key="1">
    <source>
        <dbReference type="SAM" id="MobiDB-lite"/>
    </source>
</evidence>
<gene>
    <name evidence="2" type="ORF">H1R19_06350</name>
</gene>
<dbReference type="InterPro" id="IPR051466">
    <property type="entry name" value="D-amino_acid_metab_enzyme"/>
</dbReference>
<dbReference type="Gene3D" id="3.20.20.10">
    <property type="entry name" value="Alanine racemase"/>
    <property type="match status" value="1"/>
</dbReference>
<feature type="region of interest" description="Disordered" evidence="1">
    <location>
        <begin position="1"/>
        <end position="20"/>
    </location>
</feature>
<dbReference type="PANTHER" id="PTHR28004">
    <property type="entry name" value="ZGC:162816-RELATED"/>
    <property type="match status" value="1"/>
</dbReference>
<dbReference type="PANTHER" id="PTHR28004:SF2">
    <property type="entry name" value="D-SERINE DEHYDRATASE"/>
    <property type="match status" value="1"/>
</dbReference>
<evidence type="ECO:0000313" key="2">
    <source>
        <dbReference type="EMBL" id="QMT02754.1"/>
    </source>
</evidence>
<evidence type="ECO:0000313" key="3">
    <source>
        <dbReference type="Proteomes" id="UP000515663"/>
    </source>
</evidence>
<accession>A0A7D7LZN2</accession>
<dbReference type="SUPFAM" id="SSF51419">
    <property type="entry name" value="PLP-binding barrel"/>
    <property type="match status" value="1"/>
</dbReference>
<name>A0A7D7LZN2_9ACTN</name>
<dbReference type="InterPro" id="IPR029066">
    <property type="entry name" value="PLP-binding_barrel"/>
</dbReference>
<proteinExistence type="predicted"/>
<dbReference type="GO" id="GO:0008721">
    <property type="term" value="F:D-serine ammonia-lyase activity"/>
    <property type="evidence" value="ECO:0007669"/>
    <property type="project" value="TreeGrafter"/>
</dbReference>
<keyword evidence="3" id="KW-1185">Reference proteome</keyword>
<dbReference type="Proteomes" id="UP000515663">
    <property type="component" value="Chromosome"/>
</dbReference>